<organism evidence="1 2">
    <name type="scientific">Dreissena polymorpha</name>
    <name type="common">Zebra mussel</name>
    <name type="synonym">Mytilus polymorpha</name>
    <dbReference type="NCBI Taxonomy" id="45954"/>
    <lineage>
        <taxon>Eukaryota</taxon>
        <taxon>Metazoa</taxon>
        <taxon>Spiralia</taxon>
        <taxon>Lophotrochozoa</taxon>
        <taxon>Mollusca</taxon>
        <taxon>Bivalvia</taxon>
        <taxon>Autobranchia</taxon>
        <taxon>Heteroconchia</taxon>
        <taxon>Euheterodonta</taxon>
        <taxon>Imparidentia</taxon>
        <taxon>Neoheterodontei</taxon>
        <taxon>Myida</taxon>
        <taxon>Dreissenoidea</taxon>
        <taxon>Dreissenidae</taxon>
        <taxon>Dreissena</taxon>
    </lineage>
</organism>
<reference evidence="1" key="2">
    <citation type="submission" date="2020-11" db="EMBL/GenBank/DDBJ databases">
        <authorList>
            <person name="McCartney M.A."/>
            <person name="Auch B."/>
            <person name="Kono T."/>
            <person name="Mallez S."/>
            <person name="Becker A."/>
            <person name="Gohl D.M."/>
            <person name="Silverstein K.A.T."/>
            <person name="Koren S."/>
            <person name="Bechman K.B."/>
            <person name="Herman A."/>
            <person name="Abrahante J.E."/>
            <person name="Garbe J."/>
        </authorList>
    </citation>
    <scope>NUCLEOTIDE SEQUENCE</scope>
    <source>
        <strain evidence="1">Duluth1</strain>
        <tissue evidence="1">Whole animal</tissue>
    </source>
</reference>
<reference evidence="1" key="1">
    <citation type="journal article" date="2019" name="bioRxiv">
        <title>The Genome of the Zebra Mussel, Dreissena polymorpha: A Resource for Invasive Species Research.</title>
        <authorList>
            <person name="McCartney M.A."/>
            <person name="Auch B."/>
            <person name="Kono T."/>
            <person name="Mallez S."/>
            <person name="Zhang Y."/>
            <person name="Obille A."/>
            <person name="Becker A."/>
            <person name="Abrahante J.E."/>
            <person name="Garbe J."/>
            <person name="Badalamenti J.P."/>
            <person name="Herman A."/>
            <person name="Mangelson H."/>
            <person name="Liachko I."/>
            <person name="Sullivan S."/>
            <person name="Sone E.D."/>
            <person name="Koren S."/>
            <person name="Silverstein K.A.T."/>
            <person name="Beckman K.B."/>
            <person name="Gohl D.M."/>
        </authorList>
    </citation>
    <scope>NUCLEOTIDE SEQUENCE</scope>
    <source>
        <strain evidence="1">Duluth1</strain>
        <tissue evidence="1">Whole animal</tissue>
    </source>
</reference>
<evidence type="ECO:0000313" key="1">
    <source>
        <dbReference type="EMBL" id="KAH3696572.1"/>
    </source>
</evidence>
<proteinExistence type="predicted"/>
<protein>
    <submittedName>
        <fullName evidence="1">Uncharacterized protein</fullName>
    </submittedName>
</protein>
<dbReference type="EMBL" id="JAIWYP010000016">
    <property type="protein sequence ID" value="KAH3696572.1"/>
    <property type="molecule type" value="Genomic_DNA"/>
</dbReference>
<keyword evidence="2" id="KW-1185">Reference proteome</keyword>
<evidence type="ECO:0000313" key="2">
    <source>
        <dbReference type="Proteomes" id="UP000828390"/>
    </source>
</evidence>
<dbReference type="AlphaFoldDB" id="A0A9D3YDU4"/>
<gene>
    <name evidence="1" type="ORF">DPMN_084048</name>
</gene>
<accession>A0A9D3YDU4</accession>
<name>A0A9D3YDU4_DREPO</name>
<dbReference type="Proteomes" id="UP000828390">
    <property type="component" value="Unassembled WGS sequence"/>
</dbReference>
<sequence length="100" mass="11406">MTERDTLREVNEELKCSQLHHVGAGDELSQTHQMEMLSLPAEIKYEGAFESCSGKLRLNACAKVLSWISLCSLHMLIRVDNLLPILDFCLEETLYKLKII</sequence>
<comment type="caution">
    <text evidence="1">The sequence shown here is derived from an EMBL/GenBank/DDBJ whole genome shotgun (WGS) entry which is preliminary data.</text>
</comment>